<sequence>MIENDPNFGHFYQILAYLQLCETFAIATSNPVAADLLHQHKMNLFQTLLCYYGTIGQSSILPRLASQLNGPGQKGENETLQISQSSYASKVSCASTTDCHSSHSERASENNEATTRSESTR</sequence>
<dbReference type="EMBL" id="CAAALY010031249">
    <property type="protein sequence ID" value="VEL17137.1"/>
    <property type="molecule type" value="Genomic_DNA"/>
</dbReference>
<reference evidence="2" key="1">
    <citation type="submission" date="2018-11" db="EMBL/GenBank/DDBJ databases">
        <authorList>
            <consortium name="Pathogen Informatics"/>
        </authorList>
    </citation>
    <scope>NUCLEOTIDE SEQUENCE</scope>
</reference>
<protein>
    <submittedName>
        <fullName evidence="2">Uncharacterized protein</fullName>
    </submittedName>
</protein>
<feature type="compositionally biased region" description="Polar residues" evidence="1">
    <location>
        <begin position="110"/>
        <end position="121"/>
    </location>
</feature>
<feature type="compositionally biased region" description="Basic and acidic residues" evidence="1">
    <location>
        <begin position="100"/>
        <end position="109"/>
    </location>
</feature>
<gene>
    <name evidence="2" type="ORF">PXEA_LOCUS10577</name>
</gene>
<evidence type="ECO:0000256" key="1">
    <source>
        <dbReference type="SAM" id="MobiDB-lite"/>
    </source>
</evidence>
<keyword evidence="3" id="KW-1185">Reference proteome</keyword>
<dbReference type="Proteomes" id="UP000784294">
    <property type="component" value="Unassembled WGS sequence"/>
</dbReference>
<dbReference type="AlphaFoldDB" id="A0A448WPT3"/>
<evidence type="ECO:0000313" key="3">
    <source>
        <dbReference type="Proteomes" id="UP000784294"/>
    </source>
</evidence>
<organism evidence="2 3">
    <name type="scientific">Protopolystoma xenopodis</name>
    <dbReference type="NCBI Taxonomy" id="117903"/>
    <lineage>
        <taxon>Eukaryota</taxon>
        <taxon>Metazoa</taxon>
        <taxon>Spiralia</taxon>
        <taxon>Lophotrochozoa</taxon>
        <taxon>Platyhelminthes</taxon>
        <taxon>Monogenea</taxon>
        <taxon>Polyopisthocotylea</taxon>
        <taxon>Polystomatidea</taxon>
        <taxon>Polystomatidae</taxon>
        <taxon>Protopolystoma</taxon>
    </lineage>
</organism>
<feature type="region of interest" description="Disordered" evidence="1">
    <location>
        <begin position="96"/>
        <end position="121"/>
    </location>
</feature>
<proteinExistence type="predicted"/>
<accession>A0A448WPT3</accession>
<name>A0A448WPT3_9PLAT</name>
<evidence type="ECO:0000313" key="2">
    <source>
        <dbReference type="EMBL" id="VEL17137.1"/>
    </source>
</evidence>
<comment type="caution">
    <text evidence="2">The sequence shown here is derived from an EMBL/GenBank/DDBJ whole genome shotgun (WGS) entry which is preliminary data.</text>
</comment>